<dbReference type="Proteomes" id="UP000192596">
    <property type="component" value="Unassembled WGS sequence"/>
</dbReference>
<feature type="domain" description="SHSP" evidence="5">
    <location>
        <begin position="44"/>
        <end position="202"/>
    </location>
</feature>
<protein>
    <recommendedName>
        <fullName evidence="5">SHSP domain-containing protein</fullName>
    </recommendedName>
</protein>
<evidence type="ECO:0000256" key="1">
    <source>
        <dbReference type="ARBA" id="ARBA00023016"/>
    </source>
</evidence>
<sequence length="205" mass="22902">MAVAPIYYDQVPPAPFPELADHPHERLHQHNTFLGSITRRKPDQKTYPNHPDCDVSDNLSHYLVDLELPGVKDPKSVSVNWISWRSVVVSGTITRPGSRPDDQDSSKGTNGNAGVAKDELALHRDDSKKISQSKDEQEDADDLPPWLILGERRIGAFRREFHFPVDVDMEKLEAKLEGGLLRLKVPKKQHSFPKGSGKVNIASGD</sequence>
<evidence type="ECO:0000256" key="3">
    <source>
        <dbReference type="RuleBase" id="RU003616"/>
    </source>
</evidence>
<dbReference type="InterPro" id="IPR031107">
    <property type="entry name" value="Small_HSP"/>
</dbReference>
<dbReference type="PROSITE" id="PS01031">
    <property type="entry name" value="SHSP"/>
    <property type="match status" value="1"/>
</dbReference>
<name>A0A1V8T100_9PEZI</name>
<accession>A0A1V8T100</accession>
<proteinExistence type="inferred from homology"/>
<keyword evidence="7" id="KW-1185">Reference proteome</keyword>
<feature type="region of interest" description="Disordered" evidence="4">
    <location>
        <begin position="92"/>
        <end position="142"/>
    </location>
</feature>
<evidence type="ECO:0000256" key="4">
    <source>
        <dbReference type="SAM" id="MobiDB-lite"/>
    </source>
</evidence>
<evidence type="ECO:0000313" key="6">
    <source>
        <dbReference type="EMBL" id="OQO05093.1"/>
    </source>
</evidence>
<feature type="compositionally biased region" description="Basic and acidic residues" evidence="4">
    <location>
        <begin position="116"/>
        <end position="135"/>
    </location>
</feature>
<evidence type="ECO:0000259" key="5">
    <source>
        <dbReference type="PROSITE" id="PS01031"/>
    </source>
</evidence>
<dbReference type="CDD" id="cd06464">
    <property type="entry name" value="ACD_sHsps-like"/>
    <property type="match status" value="1"/>
</dbReference>
<dbReference type="STRING" id="1507870.A0A1V8T100"/>
<dbReference type="PANTHER" id="PTHR11527">
    <property type="entry name" value="HEAT-SHOCK PROTEIN 20 FAMILY MEMBER"/>
    <property type="match status" value="1"/>
</dbReference>
<dbReference type="OrthoDB" id="1431247at2759"/>
<evidence type="ECO:0000256" key="2">
    <source>
        <dbReference type="PROSITE-ProRule" id="PRU00285"/>
    </source>
</evidence>
<dbReference type="InterPro" id="IPR002068">
    <property type="entry name" value="A-crystallin/Hsp20_dom"/>
</dbReference>
<dbReference type="InParanoid" id="A0A1V8T100"/>
<dbReference type="Pfam" id="PF00011">
    <property type="entry name" value="HSP20"/>
    <property type="match status" value="1"/>
</dbReference>
<evidence type="ECO:0000313" key="7">
    <source>
        <dbReference type="Proteomes" id="UP000192596"/>
    </source>
</evidence>
<dbReference type="EMBL" id="NAJO01000020">
    <property type="protein sequence ID" value="OQO05093.1"/>
    <property type="molecule type" value="Genomic_DNA"/>
</dbReference>
<dbReference type="SUPFAM" id="SSF49764">
    <property type="entry name" value="HSP20-like chaperones"/>
    <property type="match status" value="1"/>
</dbReference>
<dbReference type="InterPro" id="IPR008978">
    <property type="entry name" value="HSP20-like_chaperone"/>
</dbReference>
<comment type="caution">
    <text evidence="6">The sequence shown here is derived from an EMBL/GenBank/DDBJ whole genome shotgun (WGS) entry which is preliminary data.</text>
</comment>
<organism evidence="6 7">
    <name type="scientific">Cryoendolithus antarcticus</name>
    <dbReference type="NCBI Taxonomy" id="1507870"/>
    <lineage>
        <taxon>Eukaryota</taxon>
        <taxon>Fungi</taxon>
        <taxon>Dikarya</taxon>
        <taxon>Ascomycota</taxon>
        <taxon>Pezizomycotina</taxon>
        <taxon>Dothideomycetes</taxon>
        <taxon>Dothideomycetidae</taxon>
        <taxon>Cladosporiales</taxon>
        <taxon>Cladosporiaceae</taxon>
        <taxon>Cryoendolithus</taxon>
    </lineage>
</organism>
<reference evidence="7" key="1">
    <citation type="submission" date="2017-03" db="EMBL/GenBank/DDBJ databases">
        <title>Genomes of endolithic fungi from Antarctica.</title>
        <authorList>
            <person name="Coleine C."/>
            <person name="Masonjones S."/>
            <person name="Stajich J.E."/>
        </authorList>
    </citation>
    <scope>NUCLEOTIDE SEQUENCE [LARGE SCALE GENOMIC DNA]</scope>
    <source>
        <strain evidence="7">CCFEE 5527</strain>
    </source>
</reference>
<gene>
    <name evidence="6" type="ORF">B0A48_08113</name>
</gene>
<dbReference type="Gene3D" id="2.60.40.790">
    <property type="match status" value="1"/>
</dbReference>
<comment type="similarity">
    <text evidence="2 3">Belongs to the small heat shock protein (HSP20) family.</text>
</comment>
<dbReference type="AlphaFoldDB" id="A0A1V8T100"/>
<keyword evidence="1" id="KW-0346">Stress response</keyword>